<evidence type="ECO:0000313" key="2">
    <source>
        <dbReference type="EMBL" id="SFR47819.1"/>
    </source>
</evidence>
<proteinExistence type="predicted"/>
<name>A0A1I6H044_HALSD</name>
<organism evidence="2 3">
    <name type="scientific">Halorubrum sodomense</name>
    <dbReference type="NCBI Taxonomy" id="35743"/>
    <lineage>
        <taxon>Archaea</taxon>
        <taxon>Methanobacteriati</taxon>
        <taxon>Methanobacteriota</taxon>
        <taxon>Stenosarchaea group</taxon>
        <taxon>Halobacteria</taxon>
        <taxon>Halobacteriales</taxon>
        <taxon>Haloferacaceae</taxon>
        <taxon>Halorubrum</taxon>
    </lineage>
</organism>
<reference evidence="3" key="1">
    <citation type="submission" date="2016-10" db="EMBL/GenBank/DDBJ databases">
        <authorList>
            <person name="Varghese N."/>
            <person name="Submissions S."/>
        </authorList>
    </citation>
    <scope>NUCLEOTIDE SEQUENCE [LARGE SCALE GENOMIC DNA]</scope>
    <source>
        <strain evidence="3">RD 26</strain>
    </source>
</reference>
<keyword evidence="3" id="KW-1185">Reference proteome</keyword>
<evidence type="ECO:0000313" key="3">
    <source>
        <dbReference type="Proteomes" id="UP000198932"/>
    </source>
</evidence>
<dbReference type="Proteomes" id="UP000198932">
    <property type="component" value="Unassembled WGS sequence"/>
</dbReference>
<dbReference type="STRING" id="35743.SAMN04487937_2243"/>
<sequence>MSGREELADAFVAIVEGVRLDVANLREEWRERTAYGRVRLAPLLAVYPFVATFYIGAAALMYGLFRGAEIAVAGWNRLCDARTRLEPEVYDGE</sequence>
<dbReference type="RefSeq" id="WP_092922018.1">
    <property type="nucleotide sequence ID" value="NZ_FOYN01000003.1"/>
</dbReference>
<keyword evidence="1" id="KW-0812">Transmembrane</keyword>
<keyword evidence="1" id="KW-1133">Transmembrane helix</keyword>
<dbReference type="OrthoDB" id="318592at2157"/>
<accession>A0A1I6H044</accession>
<feature type="transmembrane region" description="Helical" evidence="1">
    <location>
        <begin position="40"/>
        <end position="65"/>
    </location>
</feature>
<keyword evidence="1" id="KW-0472">Membrane</keyword>
<protein>
    <submittedName>
        <fullName evidence="2">Uncharacterized protein</fullName>
    </submittedName>
</protein>
<gene>
    <name evidence="2" type="ORF">SAMN04487937_2243</name>
</gene>
<evidence type="ECO:0000256" key="1">
    <source>
        <dbReference type="SAM" id="Phobius"/>
    </source>
</evidence>
<dbReference type="EMBL" id="FOYN01000003">
    <property type="protein sequence ID" value="SFR47819.1"/>
    <property type="molecule type" value="Genomic_DNA"/>
</dbReference>
<dbReference type="AlphaFoldDB" id="A0A1I6H044"/>